<dbReference type="OrthoDB" id="111868at2157"/>
<dbReference type="AlphaFoldDB" id="M0BW30"/>
<dbReference type="PANTHER" id="PTHR43877">
    <property type="entry name" value="AMINOALKYLPHOSPHONATE N-ACETYLTRANSFERASE-RELATED-RELATED"/>
    <property type="match status" value="1"/>
</dbReference>
<evidence type="ECO:0000256" key="2">
    <source>
        <dbReference type="ARBA" id="ARBA00023315"/>
    </source>
</evidence>
<gene>
    <name evidence="4" type="ORF">C477_18295</name>
</gene>
<dbReference type="GO" id="GO:0016747">
    <property type="term" value="F:acyltransferase activity, transferring groups other than amino-acyl groups"/>
    <property type="evidence" value="ECO:0007669"/>
    <property type="project" value="InterPro"/>
</dbReference>
<protein>
    <submittedName>
        <fullName evidence="4">N-acetyltransferase GCN5</fullName>
    </submittedName>
</protein>
<dbReference type="PATRIC" id="fig|1227488.3.peg.3665"/>
<dbReference type="EMBL" id="AOIS01000058">
    <property type="protein sequence ID" value="ELZ15165.1"/>
    <property type="molecule type" value="Genomic_DNA"/>
</dbReference>
<dbReference type="Pfam" id="PF13673">
    <property type="entry name" value="Acetyltransf_10"/>
    <property type="match status" value="1"/>
</dbReference>
<evidence type="ECO:0000256" key="1">
    <source>
        <dbReference type="ARBA" id="ARBA00022679"/>
    </source>
</evidence>
<dbReference type="eggNOG" id="arCOG00839">
    <property type="taxonomic scope" value="Archaea"/>
</dbReference>
<proteinExistence type="predicted"/>
<dbReference type="Proteomes" id="UP000011657">
    <property type="component" value="Unassembled WGS sequence"/>
</dbReference>
<name>M0BW30_9EURY</name>
<dbReference type="PROSITE" id="PS51186">
    <property type="entry name" value="GNAT"/>
    <property type="match status" value="1"/>
</dbReference>
<accession>M0BW30</accession>
<evidence type="ECO:0000313" key="4">
    <source>
        <dbReference type="EMBL" id="ELZ15165.1"/>
    </source>
</evidence>
<dbReference type="CDD" id="cd04301">
    <property type="entry name" value="NAT_SF"/>
    <property type="match status" value="1"/>
</dbReference>
<dbReference type="InterPro" id="IPR016181">
    <property type="entry name" value="Acyl_CoA_acyltransferase"/>
</dbReference>
<keyword evidence="2" id="KW-0012">Acyltransferase</keyword>
<dbReference type="InterPro" id="IPR050832">
    <property type="entry name" value="Bact_Acetyltransf"/>
</dbReference>
<dbReference type="SUPFAM" id="SSF55729">
    <property type="entry name" value="Acyl-CoA N-acyltransferases (Nat)"/>
    <property type="match status" value="1"/>
</dbReference>
<organism evidence="4 5">
    <name type="scientific">Haloterrigena salina JCM 13891</name>
    <dbReference type="NCBI Taxonomy" id="1227488"/>
    <lineage>
        <taxon>Archaea</taxon>
        <taxon>Methanobacteriati</taxon>
        <taxon>Methanobacteriota</taxon>
        <taxon>Stenosarchaea group</taxon>
        <taxon>Halobacteria</taxon>
        <taxon>Halobacteriales</taxon>
        <taxon>Natrialbaceae</taxon>
        <taxon>Haloterrigena</taxon>
    </lineage>
</organism>
<keyword evidence="1 4" id="KW-0808">Transferase</keyword>
<evidence type="ECO:0000313" key="5">
    <source>
        <dbReference type="Proteomes" id="UP000011657"/>
    </source>
</evidence>
<dbReference type="InterPro" id="IPR000182">
    <property type="entry name" value="GNAT_dom"/>
</dbReference>
<sequence length="151" mass="17122">MDDTDDLEVRVADTERTREDAFTVRQTVFVEEQGVDEELEYDEHDETATHFVAYDGDEPVGAARLREYADGVGKVERVAVLESRREDGVGRAVMTAVEDRARADGLESLKLHSQTRAAGFYRSLGYERYGEEFEEAGIPHVEMRKSLEESE</sequence>
<keyword evidence="5" id="KW-1185">Reference proteome</keyword>
<dbReference type="Gene3D" id="3.40.630.30">
    <property type="match status" value="1"/>
</dbReference>
<dbReference type="RefSeq" id="WP_008895920.1">
    <property type="nucleotide sequence ID" value="NZ_AOIS01000058.1"/>
</dbReference>
<evidence type="ECO:0000259" key="3">
    <source>
        <dbReference type="PROSITE" id="PS51186"/>
    </source>
</evidence>
<dbReference type="STRING" id="1227488.C477_18295"/>
<feature type="domain" description="N-acetyltransferase" evidence="3">
    <location>
        <begin position="7"/>
        <end position="148"/>
    </location>
</feature>
<comment type="caution">
    <text evidence="4">The sequence shown here is derived from an EMBL/GenBank/DDBJ whole genome shotgun (WGS) entry which is preliminary data.</text>
</comment>
<reference evidence="4 5" key="1">
    <citation type="journal article" date="2014" name="PLoS Genet.">
        <title>Phylogenetically driven sequencing of extremely halophilic archaea reveals strategies for static and dynamic osmo-response.</title>
        <authorList>
            <person name="Becker E.A."/>
            <person name="Seitzer P.M."/>
            <person name="Tritt A."/>
            <person name="Larsen D."/>
            <person name="Krusor M."/>
            <person name="Yao A.I."/>
            <person name="Wu D."/>
            <person name="Madern D."/>
            <person name="Eisen J.A."/>
            <person name="Darling A.E."/>
            <person name="Facciotti M.T."/>
        </authorList>
    </citation>
    <scope>NUCLEOTIDE SEQUENCE [LARGE SCALE GENOMIC DNA]</scope>
    <source>
        <strain evidence="4 5">JCM 13891</strain>
    </source>
</reference>